<evidence type="ECO:0000256" key="1">
    <source>
        <dbReference type="ARBA" id="ARBA00022884"/>
    </source>
</evidence>
<dbReference type="SMART" id="SM00358">
    <property type="entry name" value="DSRM"/>
    <property type="match status" value="2"/>
</dbReference>
<dbReference type="GO" id="GO:0070578">
    <property type="term" value="C:RISC-loading complex"/>
    <property type="evidence" value="ECO:0007669"/>
    <property type="project" value="TreeGrafter"/>
</dbReference>
<dbReference type="GO" id="GO:0016442">
    <property type="term" value="C:RISC complex"/>
    <property type="evidence" value="ECO:0007669"/>
    <property type="project" value="TreeGrafter"/>
</dbReference>
<organism evidence="4 5">
    <name type="scientific">Bemisia tabaci</name>
    <name type="common">Sweetpotato whitefly</name>
    <name type="synonym">Aleurodes tabaci</name>
    <dbReference type="NCBI Taxonomy" id="7038"/>
    <lineage>
        <taxon>Eukaryota</taxon>
        <taxon>Metazoa</taxon>
        <taxon>Ecdysozoa</taxon>
        <taxon>Arthropoda</taxon>
        <taxon>Hexapoda</taxon>
        <taxon>Insecta</taxon>
        <taxon>Pterygota</taxon>
        <taxon>Neoptera</taxon>
        <taxon>Paraneoptera</taxon>
        <taxon>Hemiptera</taxon>
        <taxon>Sternorrhyncha</taxon>
        <taxon>Aleyrodoidea</taxon>
        <taxon>Aleyrodidae</taxon>
        <taxon>Aleyrodinae</taxon>
        <taxon>Bemisia</taxon>
    </lineage>
</organism>
<keyword evidence="1 2" id="KW-0694">RNA-binding</keyword>
<evidence type="ECO:0000259" key="3">
    <source>
        <dbReference type="PROSITE" id="PS50137"/>
    </source>
</evidence>
<dbReference type="InterPro" id="IPR051247">
    <property type="entry name" value="RLC_Component"/>
</dbReference>
<dbReference type="PANTHER" id="PTHR46205:SF4">
    <property type="entry name" value="LD06392P"/>
    <property type="match status" value="1"/>
</dbReference>
<dbReference type="GO" id="GO:0035197">
    <property type="term" value="F:siRNA binding"/>
    <property type="evidence" value="ECO:0007669"/>
    <property type="project" value="TreeGrafter"/>
</dbReference>
<protein>
    <recommendedName>
        <fullName evidence="3">DRBM domain-containing protein</fullName>
    </recommendedName>
</protein>
<dbReference type="GO" id="GO:0003725">
    <property type="term" value="F:double-stranded RNA binding"/>
    <property type="evidence" value="ECO:0007669"/>
    <property type="project" value="TreeGrafter"/>
</dbReference>
<proteinExistence type="predicted"/>
<name>A0A9P0G5F0_BEMTA</name>
<evidence type="ECO:0000313" key="5">
    <source>
        <dbReference type="Proteomes" id="UP001152759"/>
    </source>
</evidence>
<gene>
    <name evidence="4" type="ORF">BEMITA_LOCUS9115</name>
</gene>
<dbReference type="EMBL" id="OU963866">
    <property type="protein sequence ID" value="CAH0772515.1"/>
    <property type="molecule type" value="Genomic_DNA"/>
</dbReference>
<accession>A0A9P0G5F0</accession>
<reference evidence="4" key="1">
    <citation type="submission" date="2021-12" db="EMBL/GenBank/DDBJ databases">
        <authorList>
            <person name="King R."/>
        </authorList>
    </citation>
    <scope>NUCLEOTIDE SEQUENCE</scope>
</reference>
<dbReference type="PROSITE" id="PS50137">
    <property type="entry name" value="DS_RBD"/>
    <property type="match status" value="2"/>
</dbReference>
<sequence length="393" mass="45082">MPEPEVRKSSMAKEFQRNLLNHSGYVTTKREVKRDRKIRTLIYEGHRSWLGFKMSDIPTACRIRWRLTVRALRGGQSKSNSELLKAEQDLDEQLMLGCEVMSKIKKLLTLEKATNLEAQELYRPFNFNFEKNPEDSDDVTTLVSTLSPTRKSRKFSWVRRFYLDIEDLVNRFERIIDKRQEKTVKKVVPVTASQFLFPVDNELEATETGQVNNNNVEYVEKTAVEVLAEHLEKTDLEPTYKHINIEGTGHALEHTFSCTVLNLSVEGKGSKKSTAKEEAALQMIKLILKKQKNNHFTKQIAPFSVEEINKMGSLLDTKIFDYVQKLHELCVNSGEEREPIYTVLSETGPTNEPFFSVRCEALNSVGVGHGSKLEVARQLASKTILDSLVRKER</sequence>
<evidence type="ECO:0000313" key="4">
    <source>
        <dbReference type="EMBL" id="CAH0772515.1"/>
    </source>
</evidence>
<keyword evidence="5" id="KW-1185">Reference proteome</keyword>
<feature type="domain" description="DRBM" evidence="3">
    <location>
        <begin position="222"/>
        <end position="289"/>
    </location>
</feature>
<dbReference type="InterPro" id="IPR014720">
    <property type="entry name" value="dsRBD_dom"/>
</dbReference>
<dbReference type="AlphaFoldDB" id="A0A9P0G5F0"/>
<dbReference type="GO" id="GO:0070920">
    <property type="term" value="P:regulation of regulatory ncRNA processing"/>
    <property type="evidence" value="ECO:0007669"/>
    <property type="project" value="TreeGrafter"/>
</dbReference>
<dbReference type="GO" id="GO:0005634">
    <property type="term" value="C:nucleus"/>
    <property type="evidence" value="ECO:0007669"/>
    <property type="project" value="TreeGrafter"/>
</dbReference>
<evidence type="ECO:0000256" key="2">
    <source>
        <dbReference type="PROSITE-ProRule" id="PRU00266"/>
    </source>
</evidence>
<dbReference type="GO" id="GO:0005737">
    <property type="term" value="C:cytoplasm"/>
    <property type="evidence" value="ECO:0007669"/>
    <property type="project" value="TreeGrafter"/>
</dbReference>
<dbReference type="GO" id="GO:0030422">
    <property type="term" value="P:siRNA processing"/>
    <property type="evidence" value="ECO:0007669"/>
    <property type="project" value="TreeGrafter"/>
</dbReference>
<dbReference type="Pfam" id="PF00035">
    <property type="entry name" value="dsrm"/>
    <property type="match status" value="2"/>
</dbReference>
<feature type="domain" description="DRBM" evidence="3">
    <location>
        <begin position="321"/>
        <end position="390"/>
    </location>
</feature>
<dbReference type="Proteomes" id="UP001152759">
    <property type="component" value="Chromosome 5"/>
</dbReference>
<dbReference type="Gene3D" id="3.30.160.20">
    <property type="match status" value="2"/>
</dbReference>
<dbReference type="SUPFAM" id="SSF54768">
    <property type="entry name" value="dsRNA-binding domain-like"/>
    <property type="match status" value="2"/>
</dbReference>
<dbReference type="PANTHER" id="PTHR46205">
    <property type="entry name" value="LOQUACIOUS, ISOFORM B"/>
    <property type="match status" value="1"/>
</dbReference>